<evidence type="ECO:0000256" key="6">
    <source>
        <dbReference type="SAM" id="Phobius"/>
    </source>
</evidence>
<accession>A0A0P7YQ57</accession>
<dbReference type="InterPro" id="IPR036259">
    <property type="entry name" value="MFS_trans_sf"/>
</dbReference>
<name>A0A0P7YQ57_9CYAN</name>
<evidence type="ECO:0000313" key="7">
    <source>
        <dbReference type="EMBL" id="KPQ32609.1"/>
    </source>
</evidence>
<feature type="transmembrane region" description="Helical" evidence="6">
    <location>
        <begin position="280"/>
        <end position="299"/>
    </location>
</feature>
<dbReference type="Proteomes" id="UP000050465">
    <property type="component" value="Unassembled WGS sequence"/>
</dbReference>
<evidence type="ECO:0000256" key="5">
    <source>
        <dbReference type="ARBA" id="ARBA00023136"/>
    </source>
</evidence>
<dbReference type="EMBL" id="LJZR01000051">
    <property type="protein sequence ID" value="KPQ32609.1"/>
    <property type="molecule type" value="Genomic_DNA"/>
</dbReference>
<organism evidence="7 8">
    <name type="scientific">Phormidesmis priestleyi Ana</name>
    <dbReference type="NCBI Taxonomy" id="1666911"/>
    <lineage>
        <taxon>Bacteria</taxon>
        <taxon>Bacillati</taxon>
        <taxon>Cyanobacteriota</taxon>
        <taxon>Cyanophyceae</taxon>
        <taxon>Leptolyngbyales</taxon>
        <taxon>Leptolyngbyaceae</taxon>
        <taxon>Phormidesmis</taxon>
    </lineage>
</organism>
<evidence type="ECO:0000256" key="4">
    <source>
        <dbReference type="ARBA" id="ARBA00022989"/>
    </source>
</evidence>
<gene>
    <name evidence="7" type="primary">malY</name>
    <name evidence="7" type="ORF">HLUCCA11_21060</name>
</gene>
<dbReference type="GO" id="GO:0016020">
    <property type="term" value="C:membrane"/>
    <property type="evidence" value="ECO:0007669"/>
    <property type="project" value="UniProtKB-SubCell"/>
</dbReference>
<evidence type="ECO:0000256" key="3">
    <source>
        <dbReference type="ARBA" id="ARBA00022692"/>
    </source>
</evidence>
<reference evidence="7 8" key="1">
    <citation type="submission" date="2015-09" db="EMBL/GenBank/DDBJ databases">
        <title>Identification and resolution of microdiversity through metagenomic sequencing of parallel consortia.</title>
        <authorList>
            <person name="Nelson W.C."/>
            <person name="Romine M.F."/>
            <person name="Lindemann S.R."/>
        </authorList>
    </citation>
    <scope>NUCLEOTIDE SEQUENCE [LARGE SCALE GENOMIC DNA]</scope>
    <source>
        <strain evidence="7">Ana</strain>
    </source>
</reference>
<dbReference type="SUPFAM" id="SSF103473">
    <property type="entry name" value="MFS general substrate transporter"/>
    <property type="match status" value="1"/>
</dbReference>
<dbReference type="InterPro" id="IPR011701">
    <property type="entry name" value="MFS"/>
</dbReference>
<keyword evidence="5 6" id="KW-0472">Membrane</keyword>
<dbReference type="PATRIC" id="fig|1666911.3.peg.3165"/>
<feature type="transmembrane region" description="Helical" evidence="6">
    <location>
        <begin position="153"/>
        <end position="171"/>
    </location>
</feature>
<comment type="subcellular location">
    <subcellularLocation>
        <location evidence="1">Membrane</location>
        <topology evidence="1">Multi-pass membrane protein</topology>
    </subcellularLocation>
</comment>
<dbReference type="GO" id="GO:0022857">
    <property type="term" value="F:transmembrane transporter activity"/>
    <property type="evidence" value="ECO:0007669"/>
    <property type="project" value="InterPro"/>
</dbReference>
<evidence type="ECO:0000256" key="2">
    <source>
        <dbReference type="ARBA" id="ARBA00022448"/>
    </source>
</evidence>
<comment type="caution">
    <text evidence="7">The sequence shown here is derived from an EMBL/GenBank/DDBJ whole genome shotgun (WGS) entry which is preliminary data.</text>
</comment>
<dbReference type="PANTHER" id="PTHR19432">
    <property type="entry name" value="SUGAR TRANSPORTER"/>
    <property type="match status" value="1"/>
</dbReference>
<dbReference type="AlphaFoldDB" id="A0A0P7YQ57"/>
<dbReference type="PANTHER" id="PTHR19432:SF35">
    <property type="entry name" value="SOLUTE CARRIER FAMILY 45 MEMBER 3 ISOFORM X1"/>
    <property type="match status" value="1"/>
</dbReference>
<dbReference type="Gene3D" id="1.20.1250.20">
    <property type="entry name" value="MFS general substrate transporter like domains"/>
    <property type="match status" value="1"/>
</dbReference>
<dbReference type="Pfam" id="PF07690">
    <property type="entry name" value="MFS_1"/>
    <property type="match status" value="1"/>
</dbReference>
<evidence type="ECO:0000313" key="8">
    <source>
        <dbReference type="Proteomes" id="UP000050465"/>
    </source>
</evidence>
<proteinExistence type="predicted"/>
<keyword evidence="4 6" id="KW-1133">Transmembrane helix</keyword>
<feature type="transmembrane region" description="Helical" evidence="6">
    <location>
        <begin position="305"/>
        <end position="325"/>
    </location>
</feature>
<evidence type="ECO:0000256" key="1">
    <source>
        <dbReference type="ARBA" id="ARBA00004141"/>
    </source>
</evidence>
<feature type="transmembrane region" description="Helical" evidence="6">
    <location>
        <begin position="373"/>
        <end position="391"/>
    </location>
</feature>
<sequence length="401" mass="42869">MANASAIFESLGANVEQLPLLWLAAPVSGLVIQPLVGYWSDRTQLSVGRRRPYFLIGAILSSLALVLMPNASALWVAAGALWLLDAATNVTMTPFRSFVADLVPEHQHTAAFSIQSIAVGLGAVVASALPWFIARILPAAATEEAIPPPVKLAFYFGAIAFTTSVIWTIVFSSKPFLAQGMEPDTPNHFASDVKSAIATMPPIMRQLAWVQCFSWLGMFCVFLYFPPAVAHNIFGATTQGTALYAAGIEWAGLCMALYNLVCCGMAFLLPSLTHRFSKPVTHGFCLFCGALGLGTLGFVHDQYWLLLPMIGIGIAFSSMLSLPYAMLMSGLPSDKTCLYTGIFNCFIVIPEIVAALGLGWFMGAFLAGDRLSVVILGGVFMAIGAVLSLRVNQPASTIDQA</sequence>
<feature type="transmembrane region" description="Helical" evidence="6">
    <location>
        <begin position="20"/>
        <end position="40"/>
    </location>
</feature>
<keyword evidence="3 6" id="KW-0812">Transmembrane</keyword>
<feature type="transmembrane region" description="Helical" evidence="6">
    <location>
        <begin position="52"/>
        <end position="68"/>
    </location>
</feature>
<feature type="transmembrane region" description="Helical" evidence="6">
    <location>
        <begin position="207"/>
        <end position="225"/>
    </location>
</feature>
<feature type="transmembrane region" description="Helical" evidence="6">
    <location>
        <begin position="112"/>
        <end position="133"/>
    </location>
</feature>
<dbReference type="STRING" id="1666911.HLUCCA11_21060"/>
<feature type="transmembrane region" description="Helical" evidence="6">
    <location>
        <begin position="337"/>
        <end position="361"/>
    </location>
</feature>
<keyword evidence="2" id="KW-0813">Transport</keyword>
<feature type="transmembrane region" description="Helical" evidence="6">
    <location>
        <begin position="245"/>
        <end position="268"/>
    </location>
</feature>
<protein>
    <submittedName>
        <fullName evidence="7">Maltose/moltooligosaccharide transporter</fullName>
    </submittedName>
</protein>